<accession>X1UZC9</accession>
<dbReference type="PANTHER" id="PTHR11365:SF23">
    <property type="entry name" value="HYPOTHETICAL 5-OXOPROLINASE (EUROFUNG)-RELATED"/>
    <property type="match status" value="1"/>
</dbReference>
<proteinExistence type="predicted"/>
<comment type="caution">
    <text evidence="2">The sequence shown here is derived from an EMBL/GenBank/DDBJ whole genome shotgun (WGS) entry which is preliminary data.</text>
</comment>
<dbReference type="AlphaFoldDB" id="X1UZC9"/>
<dbReference type="GO" id="GO:0017168">
    <property type="term" value="F:5-oxoprolinase (ATP-hydrolyzing) activity"/>
    <property type="evidence" value="ECO:0007669"/>
    <property type="project" value="TreeGrafter"/>
</dbReference>
<sequence length="233" mass="25059">MHAYRYTEHEQVLAAMAKDLGFTQISTSHEVSALMKLVGRGDTTVVDAYLSPILRQYVDRIASELDGTRLYFMQSNGGLVDATTFRGKDCILSGPAGGVVGAVATATADGDERIIGFDMGGTSTDVCHYCGELERTLESEIAGVRIRAPMLHIHTVAAGGGSIVRFDGARFRVGPESAAADPGPACYRRGGPLTVTDCNVMLHKLLPENFPKVFGRHGDQPIDEQVVRDKFEA</sequence>
<dbReference type="InterPro" id="IPR002821">
    <property type="entry name" value="Hydantoinase_A"/>
</dbReference>
<dbReference type="GO" id="GO:0005829">
    <property type="term" value="C:cytosol"/>
    <property type="evidence" value="ECO:0007669"/>
    <property type="project" value="TreeGrafter"/>
</dbReference>
<evidence type="ECO:0000259" key="1">
    <source>
        <dbReference type="Pfam" id="PF01968"/>
    </source>
</evidence>
<feature type="non-terminal residue" evidence="2">
    <location>
        <position position="233"/>
    </location>
</feature>
<name>X1UZC9_9ZZZZ</name>
<evidence type="ECO:0000313" key="2">
    <source>
        <dbReference type="EMBL" id="GAI97729.1"/>
    </source>
</evidence>
<protein>
    <recommendedName>
        <fullName evidence="1">Hydantoinase A/oxoprolinase domain-containing protein</fullName>
    </recommendedName>
</protein>
<reference evidence="2" key="1">
    <citation type="journal article" date="2014" name="Front. Microbiol.">
        <title>High frequency of phylogenetically diverse reductive dehalogenase-homologous genes in deep subseafloor sedimentary metagenomes.</title>
        <authorList>
            <person name="Kawai M."/>
            <person name="Futagami T."/>
            <person name="Toyoda A."/>
            <person name="Takaki Y."/>
            <person name="Nishi S."/>
            <person name="Hori S."/>
            <person name="Arai W."/>
            <person name="Tsubouchi T."/>
            <person name="Morono Y."/>
            <person name="Uchiyama I."/>
            <person name="Ito T."/>
            <person name="Fujiyama A."/>
            <person name="Inagaki F."/>
            <person name="Takami H."/>
        </authorList>
    </citation>
    <scope>NUCLEOTIDE SEQUENCE</scope>
    <source>
        <strain evidence="2">Expedition CK06-06</strain>
    </source>
</reference>
<dbReference type="GO" id="GO:0006749">
    <property type="term" value="P:glutathione metabolic process"/>
    <property type="evidence" value="ECO:0007669"/>
    <property type="project" value="TreeGrafter"/>
</dbReference>
<feature type="domain" description="Hydantoinase A/oxoprolinase" evidence="1">
    <location>
        <begin position="40"/>
        <end position="232"/>
    </location>
</feature>
<organism evidence="2">
    <name type="scientific">marine sediment metagenome</name>
    <dbReference type="NCBI Taxonomy" id="412755"/>
    <lineage>
        <taxon>unclassified sequences</taxon>
        <taxon>metagenomes</taxon>
        <taxon>ecological metagenomes</taxon>
    </lineage>
</organism>
<dbReference type="InterPro" id="IPR045079">
    <property type="entry name" value="Oxoprolinase-like"/>
</dbReference>
<gene>
    <name evidence="2" type="ORF">S12H4_29476</name>
</gene>
<dbReference type="EMBL" id="BARW01017007">
    <property type="protein sequence ID" value="GAI97729.1"/>
    <property type="molecule type" value="Genomic_DNA"/>
</dbReference>
<dbReference type="PANTHER" id="PTHR11365">
    <property type="entry name" value="5-OXOPROLINASE RELATED"/>
    <property type="match status" value="1"/>
</dbReference>
<dbReference type="Pfam" id="PF01968">
    <property type="entry name" value="Hydantoinase_A"/>
    <property type="match status" value="1"/>
</dbReference>